<evidence type="ECO:0000313" key="2">
    <source>
        <dbReference type="EMBL" id="CAB1436357.1"/>
    </source>
</evidence>
<feature type="region of interest" description="Disordered" evidence="1">
    <location>
        <begin position="45"/>
        <end position="134"/>
    </location>
</feature>
<organism evidence="2 3">
    <name type="scientific">Pleuronectes platessa</name>
    <name type="common">European plaice</name>
    <dbReference type="NCBI Taxonomy" id="8262"/>
    <lineage>
        <taxon>Eukaryota</taxon>
        <taxon>Metazoa</taxon>
        <taxon>Chordata</taxon>
        <taxon>Craniata</taxon>
        <taxon>Vertebrata</taxon>
        <taxon>Euteleostomi</taxon>
        <taxon>Actinopterygii</taxon>
        <taxon>Neopterygii</taxon>
        <taxon>Teleostei</taxon>
        <taxon>Neoteleostei</taxon>
        <taxon>Acanthomorphata</taxon>
        <taxon>Carangaria</taxon>
        <taxon>Pleuronectiformes</taxon>
        <taxon>Pleuronectoidei</taxon>
        <taxon>Pleuronectidae</taxon>
        <taxon>Pleuronectes</taxon>
    </lineage>
</organism>
<feature type="region of interest" description="Disordered" evidence="1">
    <location>
        <begin position="1"/>
        <end position="23"/>
    </location>
</feature>
<evidence type="ECO:0000313" key="3">
    <source>
        <dbReference type="Proteomes" id="UP001153269"/>
    </source>
</evidence>
<comment type="caution">
    <text evidence="2">The sequence shown here is derived from an EMBL/GenBank/DDBJ whole genome shotgun (WGS) entry which is preliminary data.</text>
</comment>
<dbReference type="AlphaFoldDB" id="A0A9N7YSF8"/>
<evidence type="ECO:0000256" key="1">
    <source>
        <dbReference type="SAM" id="MobiDB-lite"/>
    </source>
</evidence>
<name>A0A9N7YSF8_PLEPL</name>
<dbReference type="Proteomes" id="UP001153269">
    <property type="component" value="Unassembled WGS sequence"/>
</dbReference>
<accession>A0A9N7YSF8</accession>
<reference evidence="2" key="1">
    <citation type="submission" date="2020-03" db="EMBL/GenBank/DDBJ databases">
        <authorList>
            <person name="Weist P."/>
        </authorList>
    </citation>
    <scope>NUCLEOTIDE SEQUENCE</scope>
</reference>
<proteinExistence type="predicted"/>
<gene>
    <name evidence="2" type="ORF">PLEPLA_LOCUS24389</name>
</gene>
<feature type="compositionally biased region" description="Acidic residues" evidence="1">
    <location>
        <begin position="121"/>
        <end position="132"/>
    </location>
</feature>
<keyword evidence="3" id="KW-1185">Reference proteome</keyword>
<feature type="region of interest" description="Disordered" evidence="1">
    <location>
        <begin position="187"/>
        <end position="212"/>
    </location>
</feature>
<sequence length="212" mass="23240">MDELVKSPGDGPGSNRRNGLISPQRGHLLADDLAQLVHIFKQNVVVRHRPTRAGEDRSPLPKSINAARRRPRADGQAAPAAPGSESKRRCVAVGEPELSDPFWGSPPVRPRLSAPNSLPVSEEEPSEHDGESETCPRLLLLLGRRRERSVRAQAPGWSSWSAYTEPNIPGRVTSRRLDFTLSSRRCNRQDGSSLRGKLRSPVPCAAAQRTLS</sequence>
<dbReference type="EMBL" id="CADEAL010001886">
    <property type="protein sequence ID" value="CAB1436357.1"/>
    <property type="molecule type" value="Genomic_DNA"/>
</dbReference>
<protein>
    <submittedName>
        <fullName evidence="2">Uncharacterized protein</fullName>
    </submittedName>
</protein>